<sequence>MHREVLTQEQVSLLPLVRSFSRSFGLVGGTAAALQIGHRRSIDFDLFSHKPFRTLDIRKKIRAKKRIISRVFADRLGEYTMVIAGVKLTFFHYPFAVSFPKRLDGIRVADILTLAAMKAYALGRRAKWKDYVDLYFVMKQYHGIGAVVQRAKRMFGSEFNEKLFRAQLAYFKDIDRSEEVIFMEGHAVSDAEVQKQLQRWSLG</sequence>
<dbReference type="STRING" id="1798683.A3C90_04555"/>
<organism evidence="1 2">
    <name type="scientific">Candidatus Magasanikbacteria bacterium RIFCSPHIGHO2_02_FULL_51_14</name>
    <dbReference type="NCBI Taxonomy" id="1798683"/>
    <lineage>
        <taxon>Bacteria</taxon>
        <taxon>Candidatus Magasanikiibacteriota</taxon>
    </lineage>
</organism>
<evidence type="ECO:0008006" key="3">
    <source>
        <dbReference type="Google" id="ProtNLM"/>
    </source>
</evidence>
<reference evidence="1 2" key="1">
    <citation type="journal article" date="2016" name="Nat. Commun.">
        <title>Thousands of microbial genomes shed light on interconnected biogeochemical processes in an aquifer system.</title>
        <authorList>
            <person name="Anantharaman K."/>
            <person name="Brown C.T."/>
            <person name="Hug L.A."/>
            <person name="Sharon I."/>
            <person name="Castelle C.J."/>
            <person name="Probst A.J."/>
            <person name="Thomas B.C."/>
            <person name="Singh A."/>
            <person name="Wilkins M.J."/>
            <person name="Karaoz U."/>
            <person name="Brodie E.L."/>
            <person name="Williams K.H."/>
            <person name="Hubbard S.S."/>
            <person name="Banfield J.F."/>
        </authorList>
    </citation>
    <scope>NUCLEOTIDE SEQUENCE [LARGE SCALE GENOMIC DNA]</scope>
</reference>
<dbReference type="Proteomes" id="UP000177457">
    <property type="component" value="Unassembled WGS sequence"/>
</dbReference>
<dbReference type="EMBL" id="MFQE01000039">
    <property type="protein sequence ID" value="OGH71024.1"/>
    <property type="molecule type" value="Genomic_DNA"/>
</dbReference>
<protein>
    <recommendedName>
        <fullName evidence="3">Nucleotidyl transferase AbiEii toxin, Type IV TA system</fullName>
    </recommendedName>
</protein>
<evidence type="ECO:0000313" key="2">
    <source>
        <dbReference type="Proteomes" id="UP000177457"/>
    </source>
</evidence>
<evidence type="ECO:0000313" key="1">
    <source>
        <dbReference type="EMBL" id="OGH71024.1"/>
    </source>
</evidence>
<proteinExistence type="predicted"/>
<name>A0A1F6MHB0_9BACT</name>
<dbReference type="AlphaFoldDB" id="A0A1F6MHB0"/>
<comment type="caution">
    <text evidence="1">The sequence shown here is derived from an EMBL/GenBank/DDBJ whole genome shotgun (WGS) entry which is preliminary data.</text>
</comment>
<accession>A0A1F6MHB0</accession>
<gene>
    <name evidence="1" type="ORF">A3C90_04555</name>
</gene>